<dbReference type="Gene3D" id="4.10.240.10">
    <property type="entry name" value="Zn(2)-C6 fungal-type DNA-binding domain"/>
    <property type="match status" value="1"/>
</dbReference>
<dbReference type="EMBL" id="KZ678128">
    <property type="protein sequence ID" value="PSN74159.1"/>
    <property type="molecule type" value="Genomic_DNA"/>
</dbReference>
<dbReference type="Pfam" id="PF11951">
    <property type="entry name" value="Fungal_trans_2"/>
    <property type="match status" value="1"/>
</dbReference>
<feature type="non-terminal residue" evidence="4">
    <location>
        <position position="539"/>
    </location>
</feature>
<dbReference type="GO" id="GO:0005634">
    <property type="term" value="C:nucleus"/>
    <property type="evidence" value="ECO:0007669"/>
    <property type="project" value="UniProtKB-SubCell"/>
</dbReference>
<dbReference type="SMART" id="SM00066">
    <property type="entry name" value="GAL4"/>
    <property type="match status" value="1"/>
</dbReference>
<evidence type="ECO:0000256" key="1">
    <source>
        <dbReference type="ARBA" id="ARBA00004123"/>
    </source>
</evidence>
<evidence type="ECO:0000259" key="3">
    <source>
        <dbReference type="SMART" id="SM00066"/>
    </source>
</evidence>
<gene>
    <name evidence="4" type="ORF">BS50DRAFT_476531</name>
</gene>
<feature type="domain" description="Zn(2)-C6 fungal-type" evidence="3">
    <location>
        <begin position="5"/>
        <end position="51"/>
    </location>
</feature>
<organism evidence="4 5">
    <name type="scientific">Corynespora cassiicola Philippines</name>
    <dbReference type="NCBI Taxonomy" id="1448308"/>
    <lineage>
        <taxon>Eukaryota</taxon>
        <taxon>Fungi</taxon>
        <taxon>Dikarya</taxon>
        <taxon>Ascomycota</taxon>
        <taxon>Pezizomycotina</taxon>
        <taxon>Dothideomycetes</taxon>
        <taxon>Pleosporomycetidae</taxon>
        <taxon>Pleosporales</taxon>
        <taxon>Corynesporascaceae</taxon>
        <taxon>Corynespora</taxon>
    </lineage>
</organism>
<dbReference type="GO" id="GO:0000981">
    <property type="term" value="F:DNA-binding transcription factor activity, RNA polymerase II-specific"/>
    <property type="evidence" value="ECO:0007669"/>
    <property type="project" value="InterPro"/>
</dbReference>
<dbReference type="OrthoDB" id="648861at2759"/>
<accession>A0A2T2P925</accession>
<feature type="non-terminal residue" evidence="4">
    <location>
        <position position="1"/>
    </location>
</feature>
<comment type="subcellular location">
    <subcellularLocation>
        <location evidence="1">Nucleus</location>
    </subcellularLocation>
</comment>
<dbReference type="SUPFAM" id="SSF57701">
    <property type="entry name" value="Zn2/Cys6 DNA-binding domain"/>
    <property type="match status" value="1"/>
</dbReference>
<dbReference type="InterPro" id="IPR001138">
    <property type="entry name" value="Zn2Cys6_DnaBD"/>
</dbReference>
<evidence type="ECO:0000313" key="5">
    <source>
        <dbReference type="Proteomes" id="UP000240883"/>
    </source>
</evidence>
<protein>
    <recommendedName>
        <fullName evidence="3">Zn(2)-C6 fungal-type domain-containing protein</fullName>
    </recommendedName>
</protein>
<evidence type="ECO:0000256" key="2">
    <source>
        <dbReference type="ARBA" id="ARBA00023242"/>
    </source>
</evidence>
<name>A0A2T2P925_CORCC</name>
<dbReference type="CDD" id="cd00067">
    <property type="entry name" value="GAL4"/>
    <property type="match status" value="1"/>
</dbReference>
<dbReference type="GO" id="GO:0008270">
    <property type="term" value="F:zinc ion binding"/>
    <property type="evidence" value="ECO:0007669"/>
    <property type="project" value="InterPro"/>
</dbReference>
<dbReference type="STRING" id="1448308.A0A2T2P925"/>
<dbReference type="Pfam" id="PF00172">
    <property type="entry name" value="Zn_clus"/>
    <property type="match status" value="1"/>
</dbReference>
<dbReference type="PANTHER" id="PTHR37534">
    <property type="entry name" value="TRANSCRIPTIONAL ACTIVATOR PROTEIN UGA3"/>
    <property type="match status" value="1"/>
</dbReference>
<evidence type="ECO:0000313" key="4">
    <source>
        <dbReference type="EMBL" id="PSN74159.1"/>
    </source>
</evidence>
<reference evidence="4 5" key="1">
    <citation type="journal article" date="2018" name="Front. Microbiol.">
        <title>Genome-Wide Analysis of Corynespora cassiicola Leaf Fall Disease Putative Effectors.</title>
        <authorList>
            <person name="Lopez D."/>
            <person name="Ribeiro S."/>
            <person name="Label P."/>
            <person name="Fumanal B."/>
            <person name="Venisse J.S."/>
            <person name="Kohler A."/>
            <person name="de Oliveira R.R."/>
            <person name="Labutti K."/>
            <person name="Lipzen A."/>
            <person name="Lail K."/>
            <person name="Bauer D."/>
            <person name="Ohm R.A."/>
            <person name="Barry K.W."/>
            <person name="Spatafora J."/>
            <person name="Grigoriev I.V."/>
            <person name="Martin F.M."/>
            <person name="Pujade-Renaud V."/>
        </authorList>
    </citation>
    <scope>NUCLEOTIDE SEQUENCE [LARGE SCALE GENOMIC DNA]</scope>
    <source>
        <strain evidence="4 5">Philippines</strain>
    </source>
</reference>
<dbReference type="AlphaFoldDB" id="A0A2T2P925"/>
<dbReference type="InterPro" id="IPR021858">
    <property type="entry name" value="Fun_TF"/>
</dbReference>
<dbReference type="PANTHER" id="PTHR37534:SF46">
    <property type="entry name" value="ZN(II)2CYS6 TRANSCRIPTION FACTOR (EUROFUNG)"/>
    <property type="match status" value="1"/>
</dbReference>
<dbReference type="InterPro" id="IPR036864">
    <property type="entry name" value="Zn2-C6_fun-type_DNA-bd_sf"/>
</dbReference>
<keyword evidence="2" id="KW-0539">Nucleus</keyword>
<dbReference type="Proteomes" id="UP000240883">
    <property type="component" value="Unassembled WGS sequence"/>
</dbReference>
<sequence length="539" mass="61059">GRNRNRSRRGCWTCRSPQVKKRCDEQRPVCGNCSRRKLYCDYSPRPTLAERRRAEAAILRNSADSPISGIPNAVIARMQSPSLSVTRIATPSVGASSLTLTNEDHEAIRFFRTAFASTHHTKNPDYSMFSIMFTLAQDDPMVMHMVVSIGLREMDLRRTAPATSQRNPLTHYASALRLMADAISPENVAPDLDSIYTAIWLMLFYEQRFGDAECKAYSKHLDGASSLLQHRGRQLLQLPSPSCGLGEKEKAPVLFRRSGTSDSRLSIYAARILIWISLLDSAAASFGCGGQVNGTIYSLLVGEEESHARTLSPVEAFGRLHRFSNPLYRMTWGDNYPQTELLDDVENRNIYALLGQCAQLRFMVAQLSNLYRIDAQSAIQKARDVDASIQQVGYLFAELLEVASELSPATDNSHRLVANIRAIVPVYHAVVLDFMRATTFEQPLAARQRHAMREIMNLAYQSFKHDGDEAMIRVAWPLFMVALETDDLLHRDWILDRFTTMKKFGYNFERADRFLRRAIPEQQQLNKRIDVRARLESGE</sequence>
<proteinExistence type="predicted"/>
<keyword evidence="5" id="KW-1185">Reference proteome</keyword>